<dbReference type="EMBL" id="LXQA010095473">
    <property type="protein sequence ID" value="MCI15216.1"/>
    <property type="molecule type" value="Genomic_DNA"/>
</dbReference>
<organism evidence="2 3">
    <name type="scientific">Trifolium medium</name>
    <dbReference type="NCBI Taxonomy" id="97028"/>
    <lineage>
        <taxon>Eukaryota</taxon>
        <taxon>Viridiplantae</taxon>
        <taxon>Streptophyta</taxon>
        <taxon>Embryophyta</taxon>
        <taxon>Tracheophyta</taxon>
        <taxon>Spermatophyta</taxon>
        <taxon>Magnoliopsida</taxon>
        <taxon>eudicotyledons</taxon>
        <taxon>Gunneridae</taxon>
        <taxon>Pentapetalae</taxon>
        <taxon>rosids</taxon>
        <taxon>fabids</taxon>
        <taxon>Fabales</taxon>
        <taxon>Fabaceae</taxon>
        <taxon>Papilionoideae</taxon>
        <taxon>50 kb inversion clade</taxon>
        <taxon>NPAAA clade</taxon>
        <taxon>Hologalegina</taxon>
        <taxon>IRL clade</taxon>
        <taxon>Trifolieae</taxon>
        <taxon>Trifolium</taxon>
    </lineage>
</organism>
<dbReference type="InterPro" id="IPR046829">
    <property type="entry name" value="Calmod_bind_C"/>
</dbReference>
<dbReference type="Proteomes" id="UP000265520">
    <property type="component" value="Unassembled WGS sequence"/>
</dbReference>
<proteinExistence type="predicted"/>
<protein>
    <recommendedName>
        <fullName evidence="1">Calmodulin binding protein C-terminal domain-containing protein</fullName>
    </recommendedName>
</protein>
<evidence type="ECO:0000313" key="3">
    <source>
        <dbReference type="Proteomes" id="UP000265520"/>
    </source>
</evidence>
<feature type="domain" description="Calmodulin binding protein C-terminal" evidence="1">
    <location>
        <begin position="4"/>
        <end position="42"/>
    </location>
</feature>
<name>A0A392PV76_9FABA</name>
<reference evidence="2 3" key="1">
    <citation type="journal article" date="2018" name="Front. Plant Sci.">
        <title>Red Clover (Trifolium pratense) and Zigzag Clover (T. medium) - A Picture of Genomic Similarities and Differences.</title>
        <authorList>
            <person name="Dluhosova J."/>
            <person name="Istvanek J."/>
            <person name="Nedelnik J."/>
            <person name="Repkova J."/>
        </authorList>
    </citation>
    <scope>NUCLEOTIDE SEQUENCE [LARGE SCALE GENOMIC DNA]</scope>
    <source>
        <strain evidence="3">cv. 10/8</strain>
        <tissue evidence="2">Leaf</tissue>
    </source>
</reference>
<dbReference type="AlphaFoldDB" id="A0A392PV76"/>
<evidence type="ECO:0000313" key="2">
    <source>
        <dbReference type="EMBL" id="MCI15216.1"/>
    </source>
</evidence>
<accession>A0A392PV76</accession>
<keyword evidence="3" id="KW-1185">Reference proteome</keyword>
<comment type="caution">
    <text evidence="2">The sequence shown here is derived from an EMBL/GenBank/DDBJ whole genome shotgun (WGS) entry which is preliminary data.</text>
</comment>
<dbReference type="Pfam" id="PF20452">
    <property type="entry name" value="Calmod_bind_C"/>
    <property type="match status" value="1"/>
</dbReference>
<sequence length="142" mass="16028">MVKAAYINGQTIPNRDINNMNRGYIEKLVREAHARWNDLEEIDEVLNDNVALLTQGETVEQFQNNIHQAPVITYDQNEEFFGDKSIDGGNYVASHNNNAQIGCIQWSPPHATTPFMNGILSYSFSDLQSDGGDIMPSTSRWH</sequence>
<evidence type="ECO:0000259" key="1">
    <source>
        <dbReference type="Pfam" id="PF20452"/>
    </source>
</evidence>